<dbReference type="Proteomes" id="UP001642409">
    <property type="component" value="Unassembled WGS sequence"/>
</dbReference>
<protein>
    <submittedName>
        <fullName evidence="3">Hypothetical_protein</fullName>
    </submittedName>
</protein>
<dbReference type="AlphaFoldDB" id="A0AA86P6H1"/>
<proteinExistence type="predicted"/>
<evidence type="ECO:0000313" key="1">
    <source>
        <dbReference type="EMBL" id="CAI9931280.1"/>
    </source>
</evidence>
<evidence type="ECO:0000313" key="2">
    <source>
        <dbReference type="EMBL" id="CAI9957123.1"/>
    </source>
</evidence>
<evidence type="ECO:0000313" key="4">
    <source>
        <dbReference type="EMBL" id="CAL6111831.1"/>
    </source>
</evidence>
<comment type="caution">
    <text evidence="1">The sequence shown here is derived from an EMBL/GenBank/DDBJ whole genome shotgun (WGS) entry which is preliminary data.</text>
</comment>
<evidence type="ECO:0000313" key="3">
    <source>
        <dbReference type="EMBL" id="CAL6100545.1"/>
    </source>
</evidence>
<accession>A0AA86P6H1</accession>
<evidence type="ECO:0000313" key="5">
    <source>
        <dbReference type="Proteomes" id="UP001642409"/>
    </source>
</evidence>
<gene>
    <name evidence="1" type="ORF">HINF_LOCUS18925</name>
    <name evidence="2" type="ORF">HINF_LOCUS44768</name>
    <name evidence="3" type="ORF">HINF_LOCUS70607</name>
    <name evidence="4" type="ORF">HINF_LOCUS76703</name>
</gene>
<name>A0AA86P6H1_9EUKA</name>
<reference evidence="1" key="1">
    <citation type="submission" date="2023-06" db="EMBL/GenBank/DDBJ databases">
        <authorList>
            <person name="Kurt Z."/>
        </authorList>
    </citation>
    <scope>NUCLEOTIDE SEQUENCE</scope>
</reference>
<dbReference type="EMBL" id="CAXDID020000531">
    <property type="protein sequence ID" value="CAL6100545.1"/>
    <property type="molecule type" value="Genomic_DNA"/>
</dbReference>
<dbReference type="EMBL" id="CATOUU010000479">
    <property type="protein sequence ID" value="CAI9931280.1"/>
    <property type="molecule type" value="Genomic_DNA"/>
</dbReference>
<dbReference type="EMBL" id="CATOUU010000883">
    <property type="protein sequence ID" value="CAI9957123.1"/>
    <property type="molecule type" value="Genomic_DNA"/>
</dbReference>
<organism evidence="1">
    <name type="scientific">Hexamita inflata</name>
    <dbReference type="NCBI Taxonomy" id="28002"/>
    <lineage>
        <taxon>Eukaryota</taxon>
        <taxon>Metamonada</taxon>
        <taxon>Diplomonadida</taxon>
        <taxon>Hexamitidae</taxon>
        <taxon>Hexamitinae</taxon>
        <taxon>Hexamita</taxon>
    </lineage>
</organism>
<dbReference type="EMBL" id="CAXDID020000722">
    <property type="protein sequence ID" value="CAL6111831.1"/>
    <property type="molecule type" value="Genomic_DNA"/>
</dbReference>
<reference evidence="3 5" key="2">
    <citation type="submission" date="2024-07" db="EMBL/GenBank/DDBJ databases">
        <authorList>
            <person name="Akdeniz Z."/>
        </authorList>
    </citation>
    <scope>NUCLEOTIDE SEQUENCE [LARGE SCALE GENOMIC DNA]</scope>
</reference>
<sequence length="144" mass="16730">MKSRRNDDSFMYVKIPTSANKTKVETSRLEVISKETSIKTHMMRKLVILTQQLLSEPAPWGPWRFRMLSKDYYLSLIASLSIRNPISTRVIESYLNSQYVPLHTLQFTIIRLQNISSTLIINLVIQFNYHGSHGYGYLSLIYAV</sequence>
<keyword evidence="5" id="KW-1185">Reference proteome</keyword>